<feature type="transmembrane region" description="Helical" evidence="2">
    <location>
        <begin position="235"/>
        <end position="255"/>
    </location>
</feature>
<gene>
    <name evidence="4" type="ORF">GCM10022416_26740</name>
</gene>
<feature type="transmembrane region" description="Helical" evidence="2">
    <location>
        <begin position="312"/>
        <end position="330"/>
    </location>
</feature>
<feature type="compositionally biased region" description="Low complexity" evidence="1">
    <location>
        <begin position="1430"/>
        <end position="1444"/>
    </location>
</feature>
<dbReference type="Pfam" id="PF24607">
    <property type="entry name" value="CBM_AftD"/>
    <property type="match status" value="1"/>
</dbReference>
<feature type="transmembrane region" description="Helical" evidence="2">
    <location>
        <begin position="1358"/>
        <end position="1378"/>
    </location>
</feature>
<organism evidence="4 5">
    <name type="scientific">Actinomadura keratinilytica</name>
    <dbReference type="NCBI Taxonomy" id="547461"/>
    <lineage>
        <taxon>Bacteria</taxon>
        <taxon>Bacillati</taxon>
        <taxon>Actinomycetota</taxon>
        <taxon>Actinomycetes</taxon>
        <taxon>Streptosporangiales</taxon>
        <taxon>Thermomonosporaceae</taxon>
        <taxon>Actinomadura</taxon>
    </lineage>
</organism>
<feature type="transmembrane region" description="Helical" evidence="2">
    <location>
        <begin position="115"/>
        <end position="132"/>
    </location>
</feature>
<dbReference type="EMBL" id="BAABDO010000031">
    <property type="protein sequence ID" value="GAA4139956.1"/>
    <property type="molecule type" value="Genomic_DNA"/>
</dbReference>
<feature type="domain" description="F5/8 type C" evidence="3">
    <location>
        <begin position="707"/>
        <end position="774"/>
    </location>
</feature>
<feature type="compositionally biased region" description="Low complexity" evidence="1">
    <location>
        <begin position="1"/>
        <end position="10"/>
    </location>
</feature>
<evidence type="ECO:0000313" key="4">
    <source>
        <dbReference type="EMBL" id="GAA4139956.1"/>
    </source>
</evidence>
<name>A0ABP7YRA2_9ACTN</name>
<feature type="region of interest" description="Disordered" evidence="1">
    <location>
        <begin position="1392"/>
        <end position="1466"/>
    </location>
</feature>
<feature type="region of interest" description="Disordered" evidence="1">
    <location>
        <begin position="1"/>
        <end position="20"/>
    </location>
</feature>
<dbReference type="Proteomes" id="UP001500266">
    <property type="component" value="Unassembled WGS sequence"/>
</dbReference>
<evidence type="ECO:0000313" key="5">
    <source>
        <dbReference type="Proteomes" id="UP001500266"/>
    </source>
</evidence>
<dbReference type="InterPro" id="IPR056997">
    <property type="entry name" value="CBM_AftD"/>
</dbReference>
<keyword evidence="2" id="KW-1133">Transmembrane helix</keyword>
<reference evidence="5" key="1">
    <citation type="journal article" date="2019" name="Int. J. Syst. Evol. Microbiol.">
        <title>The Global Catalogue of Microorganisms (GCM) 10K type strain sequencing project: providing services to taxonomists for standard genome sequencing and annotation.</title>
        <authorList>
            <consortium name="The Broad Institute Genomics Platform"/>
            <consortium name="The Broad Institute Genome Sequencing Center for Infectious Disease"/>
            <person name="Wu L."/>
            <person name="Ma J."/>
        </authorList>
    </citation>
    <scope>NUCLEOTIDE SEQUENCE [LARGE SCALE GENOMIC DNA]</scope>
    <source>
        <strain evidence="5">JCM 17316</strain>
    </source>
</reference>
<keyword evidence="5" id="KW-1185">Reference proteome</keyword>
<dbReference type="Pfam" id="PF00754">
    <property type="entry name" value="F5_F8_type_C"/>
    <property type="match status" value="1"/>
</dbReference>
<evidence type="ECO:0000256" key="2">
    <source>
        <dbReference type="SAM" id="Phobius"/>
    </source>
</evidence>
<keyword evidence="2" id="KW-0472">Membrane</keyword>
<dbReference type="InterPro" id="IPR021798">
    <property type="entry name" value="AftD_N"/>
</dbReference>
<dbReference type="Pfam" id="PF11847">
    <property type="entry name" value="GT-C_AftD"/>
    <property type="match status" value="1"/>
</dbReference>
<accession>A0ABP7YRA2</accession>
<feature type="transmembrane region" description="Helical" evidence="2">
    <location>
        <begin position="144"/>
        <end position="163"/>
    </location>
</feature>
<feature type="compositionally biased region" description="Pro residues" evidence="1">
    <location>
        <begin position="1411"/>
        <end position="1429"/>
    </location>
</feature>
<dbReference type="Gene3D" id="2.60.120.260">
    <property type="entry name" value="Galactose-binding domain-like"/>
    <property type="match status" value="2"/>
</dbReference>
<feature type="transmembrane region" description="Helical" evidence="2">
    <location>
        <begin position="1280"/>
        <end position="1313"/>
    </location>
</feature>
<feature type="region of interest" description="Disordered" evidence="1">
    <location>
        <begin position="720"/>
        <end position="745"/>
    </location>
</feature>
<dbReference type="InterPro" id="IPR000421">
    <property type="entry name" value="FA58C"/>
</dbReference>
<dbReference type="InterPro" id="IPR008979">
    <property type="entry name" value="Galactose-bd-like_sf"/>
</dbReference>
<feature type="compositionally biased region" description="Basic and acidic residues" evidence="1">
    <location>
        <begin position="1446"/>
        <end position="1455"/>
    </location>
</feature>
<dbReference type="SUPFAM" id="SSF49785">
    <property type="entry name" value="Galactose-binding domain-like"/>
    <property type="match status" value="1"/>
</dbReference>
<protein>
    <submittedName>
        <fullName evidence="4">Alpha-(1-&gt;3)-arabinofuranosyltransferase</fullName>
    </submittedName>
</protein>
<comment type="caution">
    <text evidence="4">The sequence shown here is derived from an EMBL/GenBank/DDBJ whole genome shotgun (WGS) entry which is preliminary data.</text>
</comment>
<feature type="transmembrane region" description="Helical" evidence="2">
    <location>
        <begin position="198"/>
        <end position="223"/>
    </location>
</feature>
<dbReference type="PROSITE" id="PS50022">
    <property type="entry name" value="FA58C_3"/>
    <property type="match status" value="1"/>
</dbReference>
<feature type="transmembrane region" description="Helical" evidence="2">
    <location>
        <begin position="1325"/>
        <end position="1346"/>
    </location>
</feature>
<proteinExistence type="predicted"/>
<evidence type="ECO:0000259" key="3">
    <source>
        <dbReference type="PROSITE" id="PS50022"/>
    </source>
</evidence>
<feature type="transmembrane region" description="Helical" evidence="2">
    <location>
        <begin position="337"/>
        <end position="356"/>
    </location>
</feature>
<sequence length="1466" mass="153579">MAVGEADPAATAPPPAAGADAGDAAARLRDRLRAAVCCLALTALAFSTRPGMILADTKIDMPVRPLAFLGRALHLWDPEQLGQLQNQAVGYLFPMGPFYALGDLVGMPAWITQRWWLSLLMCTAFLGVRTLAARLGIGTPGGRLLAGTAYALAPGAVAALGQLSSEYMPVAMLPWIVLPLVGAVRGGGRIRAAARSGLAVACCGGINATATVAVLVVPVLYLLTRPRRAPRLRILAWWSAAVAAASLWWLVPLLLTGTYGFSWLTYTEKAATTTGPTGLVNVLRGAERWINYLVVDGTVWWPLGNGLALDPLPMACTGAVAALGLAGLLGRLLPERTFLLVTLLTGLAIITAGHGGDLPGPFAAQLRDLLDGPLAPLRNLHKFDAVVRLPLALGLAHLPVMAAAARRGTGGASALRARARTLLTAQTAAIVAVGGIGATAVRHGLSGPGEFPDVPGYWRDAASWLNARAGRQAVLALPGSSFGEYLWGRPMDDIVQPLLSARWGVRQLVPAGSPGYTRALDAVDLQVRSGQGSPGLARFLGRMGVRYVLVRNDLRRETLRGAWPGRVRQALDASPGLRRVASFGQPVGGAAVDDAVSALDQPVAPLEVYEVSGADDVVALADATDPPRVYGGPESLLAMADGGVLPDRPVLLDDDASDLRGPAAVSDSPRLLRRDFGELHHTSQTLTAAERGEASDVLDDGWRRYATAAEYTGIRNVTASSAASGSDGVPQAHDPSATPYAAVDGDPATAWKTGGWNGPVGQWLQIDFARAREIGVLTAAFVRDDELGPAVTRVAVQTERGVLDQAVRPDGTPQQLRVPPGTTRWVRLRITGLAATPAFPALTRAAVAELAVDGLAVGRTYRLPDVPASTYVMSRTPGGAPDCMKGPQRWVCSDDLGVRDEEGGGFDRTFTAAAAGRTRLYGTAVLTDRRLIRRYTTARGGPWVTATSVISDHPAAQPRSAFDGDPATAWIADPDDDAPAYVLRWRKPTRVSTITLRRPPGANGPVRVRVEGYGGQSREVVTDAQGRLTFAPMTTDRLTLTFPRDGRLQPIQISELQVPGLRALPDIRSAPLRLGCGLGPELRLGGATVRTRVEGTLGDVLEGRPLRFTACGQVALRAGDNRLASAPQDAYRVETAVVDAGAAPVGSAAAVGSAAGAAVGSAAGRPVRVLEWSAGTRRVQVDADRRSFLTVNENYNSGWRATVGGTELRPVRLDGWKQGWVVPAGTHGVVRLAYEPDRAQRVSVPGGLALLPVLLLLALWPSRRRRPDFGPLPAGLGWPAWAAIAAAAGLGGLISGLPGAAVALPVALACGWARTRDAAYARVLASPWVPAVLMLAGTGCLIASVWPEITGNPAAPSGALDSLVPQLLGLAVVGRLAVELWRPGARRRTGGAIRLNWAAPDRRPPGSDPSDGPPPAGPTPAPPAEPDAPPGSSSPSPLRWSPPAEAEDRAADRRGTPGRATRTNRR</sequence>
<evidence type="ECO:0000256" key="1">
    <source>
        <dbReference type="SAM" id="MobiDB-lite"/>
    </source>
</evidence>
<keyword evidence="2" id="KW-0812">Transmembrane</keyword>